<evidence type="ECO:0000259" key="1">
    <source>
        <dbReference type="PROSITE" id="PS51819"/>
    </source>
</evidence>
<organism evidence="2 3">
    <name type="scientific">Enterococcus devriesei</name>
    <dbReference type="NCBI Taxonomy" id="319970"/>
    <lineage>
        <taxon>Bacteria</taxon>
        <taxon>Bacillati</taxon>
        <taxon>Bacillota</taxon>
        <taxon>Bacilli</taxon>
        <taxon>Lactobacillales</taxon>
        <taxon>Enterococcaceae</taxon>
        <taxon>Enterococcus</taxon>
    </lineage>
</organism>
<dbReference type="InterPro" id="IPR029068">
    <property type="entry name" value="Glyas_Bleomycin-R_OHBP_Dase"/>
</dbReference>
<dbReference type="InterPro" id="IPR004360">
    <property type="entry name" value="Glyas_Fos-R_dOase_dom"/>
</dbReference>
<feature type="domain" description="VOC" evidence="1">
    <location>
        <begin position="1"/>
        <end position="127"/>
    </location>
</feature>
<dbReference type="OrthoDB" id="9795618at2"/>
<dbReference type="InterPro" id="IPR037523">
    <property type="entry name" value="VOC_core"/>
</dbReference>
<sequence length="130" mass="14935">MFKNITTNLMVENVTTSVEFYQKMLELEVLASVPEEGPTLQFAILSNETLTLMVQEKNNLAEEYPILAAEKIQPSISLYITVEDFDTLYQQIEEIYPIYTKVHRTFYGAKEFAIADPDGYVLTFAEYQEG</sequence>
<proteinExistence type="predicted"/>
<dbReference type="AlphaFoldDB" id="A0A1L8SUF2"/>
<comment type="caution">
    <text evidence="2">The sequence shown here is derived from an EMBL/GenBank/DDBJ whole genome shotgun (WGS) entry which is preliminary data.</text>
</comment>
<gene>
    <name evidence="2" type="ORF">RV00_GL002483</name>
</gene>
<evidence type="ECO:0000313" key="2">
    <source>
        <dbReference type="EMBL" id="OJG35729.1"/>
    </source>
</evidence>
<dbReference type="PROSITE" id="PS51819">
    <property type="entry name" value="VOC"/>
    <property type="match status" value="1"/>
</dbReference>
<dbReference type="RefSeq" id="WP_071862281.1">
    <property type="nucleotide sequence ID" value="NZ_CAURXW010000036.1"/>
</dbReference>
<reference evidence="2 3" key="1">
    <citation type="submission" date="2014-12" db="EMBL/GenBank/DDBJ databases">
        <title>Draft genome sequences of 29 type strains of Enterococci.</title>
        <authorList>
            <person name="Zhong Z."/>
            <person name="Sun Z."/>
            <person name="Liu W."/>
            <person name="Zhang W."/>
            <person name="Zhang H."/>
        </authorList>
    </citation>
    <scope>NUCLEOTIDE SEQUENCE [LARGE SCALE GENOMIC DNA]</scope>
    <source>
        <strain evidence="2 3">DSM 22802</strain>
    </source>
</reference>
<dbReference type="Pfam" id="PF00903">
    <property type="entry name" value="Glyoxalase"/>
    <property type="match status" value="1"/>
</dbReference>
<protein>
    <recommendedName>
        <fullName evidence="1">VOC domain-containing protein</fullName>
    </recommendedName>
</protein>
<accession>A0A1L8SUF2</accession>
<name>A0A1L8SUF2_9ENTE</name>
<dbReference type="SUPFAM" id="SSF54593">
    <property type="entry name" value="Glyoxalase/Bleomycin resistance protein/Dihydroxybiphenyl dioxygenase"/>
    <property type="match status" value="1"/>
</dbReference>
<dbReference type="Gene3D" id="3.10.180.10">
    <property type="entry name" value="2,3-Dihydroxybiphenyl 1,2-Dioxygenase, domain 1"/>
    <property type="match status" value="1"/>
</dbReference>
<evidence type="ECO:0000313" key="3">
    <source>
        <dbReference type="Proteomes" id="UP000183700"/>
    </source>
</evidence>
<dbReference type="STRING" id="319970.RV00_GL002483"/>
<dbReference type="Proteomes" id="UP000183700">
    <property type="component" value="Unassembled WGS sequence"/>
</dbReference>
<dbReference type="EMBL" id="JXKM01000005">
    <property type="protein sequence ID" value="OJG35729.1"/>
    <property type="molecule type" value="Genomic_DNA"/>
</dbReference>
<keyword evidence="3" id="KW-1185">Reference proteome</keyword>